<keyword evidence="2" id="KW-0040">ANK repeat</keyword>
<dbReference type="Gene3D" id="1.25.40.20">
    <property type="entry name" value="Ankyrin repeat-containing domain"/>
    <property type="match status" value="1"/>
</dbReference>
<feature type="repeat" description="ANK" evidence="2">
    <location>
        <begin position="806"/>
        <end position="838"/>
    </location>
</feature>
<feature type="domain" description="Nucleoside phosphorylase" evidence="4">
    <location>
        <begin position="49"/>
        <end position="312"/>
    </location>
</feature>
<keyword evidence="7" id="KW-1185">Reference proteome</keyword>
<dbReference type="Proteomes" id="UP000770015">
    <property type="component" value="Unassembled WGS sequence"/>
</dbReference>
<dbReference type="AlphaFoldDB" id="A0A9P8V7D5"/>
<dbReference type="Pfam" id="PF24883">
    <property type="entry name" value="NPHP3_N"/>
    <property type="match status" value="1"/>
</dbReference>
<evidence type="ECO:0000256" key="2">
    <source>
        <dbReference type="PROSITE-ProRule" id="PRU00023"/>
    </source>
</evidence>
<gene>
    <name evidence="6" type="ORF">F5X68DRAFT_243307</name>
</gene>
<evidence type="ECO:0000313" key="6">
    <source>
        <dbReference type="EMBL" id="KAH6681171.1"/>
    </source>
</evidence>
<feature type="compositionally biased region" description="Polar residues" evidence="3">
    <location>
        <begin position="18"/>
        <end position="31"/>
    </location>
</feature>
<dbReference type="GO" id="GO:0009116">
    <property type="term" value="P:nucleoside metabolic process"/>
    <property type="evidence" value="ECO:0007669"/>
    <property type="project" value="InterPro"/>
</dbReference>
<dbReference type="SUPFAM" id="SSF53167">
    <property type="entry name" value="Purine and uridine phosphorylases"/>
    <property type="match status" value="1"/>
</dbReference>
<dbReference type="PANTHER" id="PTHR46082:SF11">
    <property type="entry name" value="AAA+ ATPASE DOMAIN-CONTAINING PROTEIN-RELATED"/>
    <property type="match status" value="1"/>
</dbReference>
<dbReference type="EMBL" id="JAGSXJ010000019">
    <property type="protein sequence ID" value="KAH6681171.1"/>
    <property type="molecule type" value="Genomic_DNA"/>
</dbReference>
<feature type="domain" description="Nephrocystin 3-like N-terminal" evidence="5">
    <location>
        <begin position="389"/>
        <end position="534"/>
    </location>
</feature>
<dbReference type="InterPro" id="IPR035994">
    <property type="entry name" value="Nucleoside_phosphorylase_sf"/>
</dbReference>
<dbReference type="Gene3D" id="3.40.50.1580">
    <property type="entry name" value="Nucleoside phosphorylase domain"/>
    <property type="match status" value="1"/>
</dbReference>
<sequence>MASQERDMRQGGGAANRSGRQATPNEGTLQVSAGDDMHPTANPKKYTVGWICALDTEFVAARAFLDEEHDASELVVTDNDNNSYALGMVSRHNVVIAVLPDGQYGTTTAATVARSMMHSFTNVRIGLMVGIGGGAPSSRRDIRLGDVVVNRTAGGLGGVLQYDYGATLQALGFKNTSFLNQSPEVLRASVAALRATYEMKGHQLEKSVEMALGNIKKRSKYKRPPSRATGSTGRMYYTRPNRDEEDDDPVIHYGLIASGNSLVKDANMRDRLADEQDVLCFEMEAAGLMNHFPCLVIRGICDYCDSHKNKDWQGFAAMMAAAYAKDLLSRSRGTRWRQKRRSSTPSVIVIQQELQGVSRAQNTDRIRQWLSPPDPFTNTNHARNLRHEGTGTWILSDSVFQSWQEGSCRHVWLHGLAGCGKIVLSATMLDSLAADDSRRCILSFFFDFNDVAKQTLEGLLRSLAWQLYQRQIGVTVLESTFQAHHKGQQQPTASSLEVMVSSMLQEHGKVSLVLDALDESTSREDLLRWVRFIVNGPEAEFEETLVPLIGSDNCICINKNGVAADIKSYVARRVQVELASRFRWAACQIDSLAQCDSPKTTRAALKKLPKTLAETYQRMLESIPEHKRAVSLRLLKFLVHSKRPLLVSEAIEVIATDIEAASPCFDPDGRLYDTSRLLAYCPGLVSIVSVKQWFPGNSRTELHLAHLSVKEYLLEKDDMTLGAASIPITKTCLVYLKDIRDEAASIKGSFPLSVFSAEFWPDFAALAESNDEVLKLSWDFLQTEHTFVRWAKLYEWGARFDDMGGCEISPLGRASQMGHSRIVQLLLDKGADVNYANFFGNALMAAASRGQTLFVQKLLDLGADVNAQGNYTGNAILAASERGYVDIVRLLLDRGADFTVGNGFHSDALQAAAHGGRLDIVDMLLQKGADVNAGGGVFQNALNAAALRGHHEIVHLLVAKGADMTKSHTQSERAQSQPAQLLCCRLYENADAVTQP</sequence>
<feature type="repeat" description="ANK" evidence="2">
    <location>
        <begin position="937"/>
        <end position="969"/>
    </location>
</feature>
<dbReference type="Gene3D" id="3.40.50.300">
    <property type="entry name" value="P-loop containing nucleotide triphosphate hydrolases"/>
    <property type="match status" value="1"/>
</dbReference>
<dbReference type="GO" id="GO:0003824">
    <property type="term" value="F:catalytic activity"/>
    <property type="evidence" value="ECO:0007669"/>
    <property type="project" value="InterPro"/>
</dbReference>
<dbReference type="SMART" id="SM00248">
    <property type="entry name" value="ANK"/>
    <property type="match status" value="5"/>
</dbReference>
<feature type="repeat" description="ANK" evidence="2">
    <location>
        <begin position="904"/>
        <end position="936"/>
    </location>
</feature>
<reference evidence="6" key="1">
    <citation type="journal article" date="2021" name="Nat. Commun.">
        <title>Genetic determinants of endophytism in the Arabidopsis root mycobiome.</title>
        <authorList>
            <person name="Mesny F."/>
            <person name="Miyauchi S."/>
            <person name="Thiergart T."/>
            <person name="Pickel B."/>
            <person name="Atanasova L."/>
            <person name="Karlsson M."/>
            <person name="Huettel B."/>
            <person name="Barry K.W."/>
            <person name="Haridas S."/>
            <person name="Chen C."/>
            <person name="Bauer D."/>
            <person name="Andreopoulos W."/>
            <person name="Pangilinan J."/>
            <person name="LaButti K."/>
            <person name="Riley R."/>
            <person name="Lipzen A."/>
            <person name="Clum A."/>
            <person name="Drula E."/>
            <person name="Henrissat B."/>
            <person name="Kohler A."/>
            <person name="Grigoriev I.V."/>
            <person name="Martin F.M."/>
            <person name="Hacquard S."/>
        </authorList>
    </citation>
    <scope>NUCLEOTIDE SEQUENCE</scope>
    <source>
        <strain evidence="6">MPI-SDFR-AT-0117</strain>
    </source>
</reference>
<evidence type="ECO:0000259" key="5">
    <source>
        <dbReference type="Pfam" id="PF24883"/>
    </source>
</evidence>
<protein>
    <submittedName>
        <fullName evidence="6">Uncharacterized protein</fullName>
    </submittedName>
</protein>
<dbReference type="InterPro" id="IPR053137">
    <property type="entry name" value="NLR-like"/>
</dbReference>
<dbReference type="OrthoDB" id="194358at2759"/>
<name>A0A9P8V7D5_9PEZI</name>
<evidence type="ECO:0000256" key="3">
    <source>
        <dbReference type="SAM" id="MobiDB-lite"/>
    </source>
</evidence>
<dbReference type="PROSITE" id="PS50297">
    <property type="entry name" value="ANK_REP_REGION"/>
    <property type="match status" value="2"/>
</dbReference>
<dbReference type="PANTHER" id="PTHR46082">
    <property type="entry name" value="ATP/GTP-BINDING PROTEIN-RELATED"/>
    <property type="match status" value="1"/>
</dbReference>
<feature type="region of interest" description="Disordered" evidence="3">
    <location>
        <begin position="1"/>
        <end position="40"/>
    </location>
</feature>
<organism evidence="6 7">
    <name type="scientific">Plectosphaerella plurivora</name>
    <dbReference type="NCBI Taxonomy" id="936078"/>
    <lineage>
        <taxon>Eukaryota</taxon>
        <taxon>Fungi</taxon>
        <taxon>Dikarya</taxon>
        <taxon>Ascomycota</taxon>
        <taxon>Pezizomycotina</taxon>
        <taxon>Sordariomycetes</taxon>
        <taxon>Hypocreomycetidae</taxon>
        <taxon>Glomerellales</taxon>
        <taxon>Plectosphaerellaceae</taxon>
        <taxon>Plectosphaerella</taxon>
    </lineage>
</organism>
<dbReference type="PROSITE" id="PS50088">
    <property type="entry name" value="ANK_REPEAT"/>
    <property type="match status" value="5"/>
</dbReference>
<dbReference type="InterPro" id="IPR036770">
    <property type="entry name" value="Ankyrin_rpt-contain_sf"/>
</dbReference>
<dbReference type="SUPFAM" id="SSF48403">
    <property type="entry name" value="Ankyrin repeat"/>
    <property type="match status" value="1"/>
</dbReference>
<dbReference type="Pfam" id="PF12796">
    <property type="entry name" value="Ank_2"/>
    <property type="match status" value="2"/>
</dbReference>
<evidence type="ECO:0000256" key="1">
    <source>
        <dbReference type="ARBA" id="ARBA00022737"/>
    </source>
</evidence>
<evidence type="ECO:0000259" key="4">
    <source>
        <dbReference type="Pfam" id="PF01048"/>
    </source>
</evidence>
<feature type="repeat" description="ANK" evidence="2">
    <location>
        <begin position="871"/>
        <end position="903"/>
    </location>
</feature>
<comment type="caution">
    <text evidence="6">The sequence shown here is derived from an EMBL/GenBank/DDBJ whole genome shotgun (WGS) entry which is preliminary data.</text>
</comment>
<dbReference type="InterPro" id="IPR002110">
    <property type="entry name" value="Ankyrin_rpt"/>
</dbReference>
<proteinExistence type="predicted"/>
<keyword evidence="1" id="KW-0677">Repeat</keyword>
<feature type="region of interest" description="Disordered" evidence="3">
    <location>
        <begin position="219"/>
        <end position="241"/>
    </location>
</feature>
<evidence type="ECO:0000313" key="7">
    <source>
        <dbReference type="Proteomes" id="UP000770015"/>
    </source>
</evidence>
<accession>A0A9P8V7D5</accession>
<dbReference type="InterPro" id="IPR000845">
    <property type="entry name" value="Nucleoside_phosphorylase_d"/>
</dbReference>
<dbReference type="InterPro" id="IPR056884">
    <property type="entry name" value="NPHP3-like_N"/>
</dbReference>
<dbReference type="Pfam" id="PF01048">
    <property type="entry name" value="PNP_UDP_1"/>
    <property type="match status" value="1"/>
</dbReference>
<dbReference type="InterPro" id="IPR027417">
    <property type="entry name" value="P-loop_NTPase"/>
</dbReference>
<feature type="repeat" description="ANK" evidence="2">
    <location>
        <begin position="841"/>
        <end position="870"/>
    </location>
</feature>